<gene>
    <name evidence="1" type="ORF">MAC_08916</name>
</gene>
<accession>E9EGB8</accession>
<reference evidence="1 2" key="1">
    <citation type="journal article" date="2011" name="PLoS Genet.">
        <title>Genome sequencing and comparative transcriptomics of the model entomopathogenic fungi Metarhizium anisopliae and M. acridum.</title>
        <authorList>
            <person name="Gao Q."/>
            <person name="Jin K."/>
            <person name="Ying S.H."/>
            <person name="Zhang Y."/>
            <person name="Xiao G."/>
            <person name="Shang Y."/>
            <person name="Duan Z."/>
            <person name="Hu X."/>
            <person name="Xie X.Q."/>
            <person name="Zhou G."/>
            <person name="Peng G."/>
            <person name="Luo Z."/>
            <person name="Huang W."/>
            <person name="Wang B."/>
            <person name="Fang W."/>
            <person name="Wang S."/>
            <person name="Zhong Y."/>
            <person name="Ma L.J."/>
            <person name="St Leger R.J."/>
            <person name="Zhao G.P."/>
            <person name="Pei Y."/>
            <person name="Feng M.G."/>
            <person name="Xia Y."/>
            <person name="Wang C."/>
        </authorList>
    </citation>
    <scope>NUCLEOTIDE SEQUENCE [LARGE SCALE GENOMIC DNA]</scope>
    <source>
        <strain evidence="1 2">CQMa 102</strain>
    </source>
</reference>
<organism evidence="2">
    <name type="scientific">Metarhizium acridum (strain CQMa 102)</name>
    <dbReference type="NCBI Taxonomy" id="655827"/>
    <lineage>
        <taxon>Eukaryota</taxon>
        <taxon>Fungi</taxon>
        <taxon>Dikarya</taxon>
        <taxon>Ascomycota</taxon>
        <taxon>Pezizomycotina</taxon>
        <taxon>Sordariomycetes</taxon>
        <taxon>Hypocreomycetidae</taxon>
        <taxon>Hypocreales</taxon>
        <taxon>Clavicipitaceae</taxon>
        <taxon>Metarhizium</taxon>
    </lineage>
</organism>
<keyword evidence="2" id="KW-1185">Reference proteome</keyword>
<evidence type="ECO:0000313" key="2">
    <source>
        <dbReference type="Proteomes" id="UP000002499"/>
    </source>
</evidence>
<dbReference type="OrthoDB" id="5342184at2759"/>
<dbReference type="EMBL" id="GL698593">
    <property type="protein sequence ID" value="EFY85033.1"/>
    <property type="molecule type" value="Genomic_DNA"/>
</dbReference>
<sequence length="258" mass="29011">MDDKKTPWVVMPLYYYPLDEATWKPLYDAIASYPAVNFLVVVNPNSGPGTDPLPGKDYVREVPRLNAFPNVRTVGYVRVDYCRKPLADTCAEIDRYARWSQHQDVPGLHVRGIYVDETPNHYSADRAQYLDRVGRFVKSSRGLAGERTVVHNPGTPPEGELASFGNPDLVCVCEEPYHLYQRDGLQRRLADLAPEHERCIYQISGIPPDEVAAVAQELCRRGRYVFATDLVQDFYESFGTSWPSFVAAVAEASLHGTA</sequence>
<dbReference type="Proteomes" id="UP000002499">
    <property type="component" value="Unassembled WGS sequence"/>
</dbReference>
<name>E9EGB8_METAQ</name>
<evidence type="ECO:0000313" key="1">
    <source>
        <dbReference type="EMBL" id="EFY85033.1"/>
    </source>
</evidence>
<dbReference type="PANTHER" id="PTHR35040:SF8">
    <property type="entry name" value="SURFACE PROTEIN, PUTATIVE (AFU_ORTHOLOGUE AFUA_4G14085)-RELATED"/>
    <property type="match status" value="1"/>
</dbReference>
<dbReference type="AlphaFoldDB" id="E9EGB8"/>
<dbReference type="PANTHER" id="PTHR35040">
    <property type="match status" value="1"/>
</dbReference>
<dbReference type="InterPro" id="IPR021986">
    <property type="entry name" value="Spherulin4"/>
</dbReference>
<dbReference type="Pfam" id="PF12138">
    <property type="entry name" value="Spherulin4"/>
    <property type="match status" value="1"/>
</dbReference>
<protein>
    <submittedName>
        <fullName evidence="1">Cell surface protein</fullName>
    </submittedName>
</protein>
<dbReference type="HOGENOM" id="CLU_060605_0_0_1"/>
<dbReference type="OMA" id="TTWAPLY"/>
<dbReference type="InParanoid" id="E9EGB8"/>
<dbReference type="KEGG" id="maw:19253227"/>
<dbReference type="eggNOG" id="ENOG502SJYE">
    <property type="taxonomic scope" value="Eukaryota"/>
</dbReference>
<dbReference type="GeneID" id="19253227"/>
<proteinExistence type="predicted"/>